<dbReference type="Pfam" id="PF00884">
    <property type="entry name" value="Sulfatase"/>
    <property type="match status" value="1"/>
</dbReference>
<dbReference type="Proteomes" id="UP001652409">
    <property type="component" value="Unassembled WGS sequence"/>
</dbReference>
<dbReference type="CDD" id="cd16148">
    <property type="entry name" value="sulfatase_like"/>
    <property type="match status" value="1"/>
</dbReference>
<dbReference type="RefSeq" id="WP_158420744.1">
    <property type="nucleotide sequence ID" value="NZ_JAOQJL010000005.1"/>
</dbReference>
<keyword evidence="2" id="KW-0378">Hydrolase</keyword>
<dbReference type="InterPro" id="IPR000917">
    <property type="entry name" value="Sulfatase_N"/>
</dbReference>
<evidence type="ECO:0000256" key="2">
    <source>
        <dbReference type="ARBA" id="ARBA00022801"/>
    </source>
</evidence>
<dbReference type="PANTHER" id="PTHR45953">
    <property type="entry name" value="IDURONATE 2-SULFATASE"/>
    <property type="match status" value="1"/>
</dbReference>
<feature type="domain" description="Sulfatase N-terminal" evidence="3">
    <location>
        <begin position="4"/>
        <end position="321"/>
    </location>
</feature>
<accession>A0ABT2TQS3</accession>
<dbReference type="InterPro" id="IPR017850">
    <property type="entry name" value="Alkaline_phosphatase_core_sf"/>
</dbReference>
<evidence type="ECO:0000313" key="5">
    <source>
        <dbReference type="Proteomes" id="UP001652409"/>
    </source>
</evidence>
<evidence type="ECO:0000313" key="4">
    <source>
        <dbReference type="EMBL" id="MCU6764554.1"/>
    </source>
</evidence>
<dbReference type="SUPFAM" id="SSF53649">
    <property type="entry name" value="Alkaline phosphatase-like"/>
    <property type="match status" value="1"/>
</dbReference>
<name>A0ABT2TQS3_9FIRM</name>
<reference evidence="4 5" key="1">
    <citation type="journal article" date="2021" name="ISME Commun">
        <title>Automated analysis of genomic sequences facilitates high-throughput and comprehensive description of bacteria.</title>
        <authorList>
            <person name="Hitch T.C.A."/>
        </authorList>
    </citation>
    <scope>NUCLEOTIDE SEQUENCE [LARGE SCALE GENOMIC DNA]</scope>
    <source>
        <strain evidence="4 5">Sanger_23</strain>
    </source>
</reference>
<proteinExistence type="predicted"/>
<gene>
    <name evidence="4" type="ORF">OCV61_03905</name>
</gene>
<sequence>MRAITVMYDSLNRKYLPNYGDNLSIMPNFRRLAKKTVTFDNFYVGSLPCIPARRELHTGRYNFLHRCWGPLEPFDDSIASILGKNGIYTHCVTDHAHYWQEGGSTYHTKFASCEMIRGQEGDFWKGEVKGFKENIDLHRQDEINRKYMQGENHPHVKTCQAGLEFLESNYQEDNWYLHIEYFDPHEPYFVPDKYKKMYTDKEQPFDWPFYGEVNEGSEEVSEARTNYRAVLSMIDEHFGKILDFMDEHDMWKDTMLIVNTDHGYMLGEHGFFGKNYMPNYDQIVHTPFFIWNPAIGCAGERRSQLCQTIDIAPTILDYFGIKPTPDMKGKSLFPVLKDEKSIHDYILFGYFGKHVNITDGRYVYMRAGRKENNSLNNYTIVPLHMFEPFSVEELQNTDVEMVKDFGFTKGIPVMKIPASGATSPNNSCYQYEEHMKYGDLLFDLKDDPDQDTSIMDTVVEDKMIQAMKGLLEENEAPQELYDRIGLNMN</sequence>
<keyword evidence="5" id="KW-1185">Reference proteome</keyword>
<organism evidence="4 5">
    <name type="scientific">Blautia ammoniilytica</name>
    <dbReference type="NCBI Taxonomy" id="2981782"/>
    <lineage>
        <taxon>Bacteria</taxon>
        <taxon>Bacillati</taxon>
        <taxon>Bacillota</taxon>
        <taxon>Clostridia</taxon>
        <taxon>Lachnospirales</taxon>
        <taxon>Lachnospiraceae</taxon>
        <taxon>Blautia</taxon>
    </lineage>
</organism>
<dbReference type="Gene3D" id="3.40.720.10">
    <property type="entry name" value="Alkaline Phosphatase, subunit A"/>
    <property type="match status" value="1"/>
</dbReference>
<dbReference type="PANTHER" id="PTHR45953:SF1">
    <property type="entry name" value="IDURONATE 2-SULFATASE"/>
    <property type="match status" value="1"/>
</dbReference>
<evidence type="ECO:0000259" key="3">
    <source>
        <dbReference type="Pfam" id="PF00884"/>
    </source>
</evidence>
<dbReference type="EMBL" id="JAOQJL010000005">
    <property type="protein sequence ID" value="MCU6764554.1"/>
    <property type="molecule type" value="Genomic_DNA"/>
</dbReference>
<comment type="caution">
    <text evidence="4">The sequence shown here is derived from an EMBL/GenBank/DDBJ whole genome shotgun (WGS) entry which is preliminary data.</text>
</comment>
<protein>
    <submittedName>
        <fullName evidence="4">Sulfatase</fullName>
    </submittedName>
</protein>
<evidence type="ECO:0000256" key="1">
    <source>
        <dbReference type="ARBA" id="ARBA00022723"/>
    </source>
</evidence>
<keyword evidence="1" id="KW-0479">Metal-binding</keyword>